<dbReference type="PANTHER" id="PTHR33755">
    <property type="entry name" value="TOXIN PARE1-RELATED"/>
    <property type="match status" value="1"/>
</dbReference>
<dbReference type="HOGENOM" id="CLU_147162_4_2_7"/>
<protein>
    <submittedName>
        <fullName evidence="3">Plasmid stabilization system</fullName>
    </submittedName>
</protein>
<dbReference type="OrthoDB" id="9798046at2"/>
<comment type="similarity">
    <text evidence="1">Belongs to the RelE toxin family.</text>
</comment>
<dbReference type="InterPro" id="IPR035093">
    <property type="entry name" value="RelE/ParE_toxin_dom_sf"/>
</dbReference>
<organism evidence="3 4">
    <name type="scientific">Pelobacter propionicus (strain DSM 2379 / NBRC 103807 / OttBd1)</name>
    <dbReference type="NCBI Taxonomy" id="338966"/>
    <lineage>
        <taxon>Bacteria</taxon>
        <taxon>Pseudomonadati</taxon>
        <taxon>Thermodesulfobacteriota</taxon>
        <taxon>Desulfuromonadia</taxon>
        <taxon>Desulfuromonadales</taxon>
        <taxon>Desulfuromonadaceae</taxon>
        <taxon>Pelobacter</taxon>
    </lineage>
</organism>
<name>A1ASA7_PELPD</name>
<accession>A1ASA7</accession>
<evidence type="ECO:0000313" key="4">
    <source>
        <dbReference type="Proteomes" id="UP000006732"/>
    </source>
</evidence>
<dbReference type="AlphaFoldDB" id="A1ASA7"/>
<reference evidence="3 4" key="1">
    <citation type="submission" date="2006-10" db="EMBL/GenBank/DDBJ databases">
        <title>Complete sequence of chromosome of Pelobacter propionicus DSM 2379.</title>
        <authorList>
            <consortium name="US DOE Joint Genome Institute"/>
            <person name="Copeland A."/>
            <person name="Lucas S."/>
            <person name="Lapidus A."/>
            <person name="Barry K."/>
            <person name="Detter J.C."/>
            <person name="Glavina del Rio T."/>
            <person name="Hammon N."/>
            <person name="Israni S."/>
            <person name="Dalin E."/>
            <person name="Tice H."/>
            <person name="Pitluck S."/>
            <person name="Saunders E."/>
            <person name="Brettin T."/>
            <person name="Bruce D."/>
            <person name="Han C."/>
            <person name="Tapia R."/>
            <person name="Schmutz J."/>
            <person name="Larimer F."/>
            <person name="Land M."/>
            <person name="Hauser L."/>
            <person name="Kyrpides N."/>
            <person name="Kim E."/>
            <person name="Lovley D."/>
            <person name="Richardson P."/>
        </authorList>
    </citation>
    <scope>NUCLEOTIDE SEQUENCE [LARGE SCALE GENOMIC DNA]</scope>
    <source>
        <strain evidence="4">DSM 2379 / NBRC 103807 / OttBd1</strain>
    </source>
</reference>
<sequence>MNITWSQEAGENLADTEEFIARDSPERAARFVDAIIDHAEAILADNPRSGRTVPEIGNPDIRELIYRGYRVVYRLNGDRIDILTVFEGHRLLRLNESGD</sequence>
<dbReference type="Gene3D" id="3.30.2310.20">
    <property type="entry name" value="RelE-like"/>
    <property type="match status" value="1"/>
</dbReference>
<dbReference type="EMBL" id="CP000482">
    <property type="protein sequence ID" value="ABL00228.1"/>
    <property type="molecule type" value="Genomic_DNA"/>
</dbReference>
<evidence type="ECO:0000313" key="3">
    <source>
        <dbReference type="EMBL" id="ABL00228.1"/>
    </source>
</evidence>
<dbReference type="Pfam" id="PF05016">
    <property type="entry name" value="ParE_toxin"/>
    <property type="match status" value="1"/>
</dbReference>
<keyword evidence="2" id="KW-1277">Toxin-antitoxin system</keyword>
<dbReference type="STRING" id="338966.Ppro_2623"/>
<keyword evidence="4" id="KW-1185">Reference proteome</keyword>
<dbReference type="Proteomes" id="UP000006732">
    <property type="component" value="Chromosome"/>
</dbReference>
<evidence type="ECO:0000256" key="1">
    <source>
        <dbReference type="ARBA" id="ARBA00006226"/>
    </source>
</evidence>
<gene>
    <name evidence="3" type="ordered locus">Ppro_2623</name>
</gene>
<dbReference type="InterPro" id="IPR007712">
    <property type="entry name" value="RelE/ParE_toxin"/>
</dbReference>
<dbReference type="SUPFAM" id="SSF143011">
    <property type="entry name" value="RelE-like"/>
    <property type="match status" value="1"/>
</dbReference>
<proteinExistence type="inferred from homology"/>
<dbReference type="eggNOG" id="COG3668">
    <property type="taxonomic scope" value="Bacteria"/>
</dbReference>
<dbReference type="KEGG" id="ppd:Ppro_2623"/>
<dbReference type="RefSeq" id="WP_011736480.1">
    <property type="nucleotide sequence ID" value="NC_008609.1"/>
</dbReference>
<evidence type="ECO:0000256" key="2">
    <source>
        <dbReference type="ARBA" id="ARBA00022649"/>
    </source>
</evidence>
<dbReference type="PANTHER" id="PTHR33755:SF5">
    <property type="entry name" value="TYPE II TOXIN-ANTITOXIN SYSTEM RELE_PARE FAMILY TOXIN"/>
    <property type="match status" value="1"/>
</dbReference>
<dbReference type="InterPro" id="IPR051803">
    <property type="entry name" value="TA_system_RelE-like_toxin"/>
</dbReference>